<organism evidence="2 3">
    <name type="scientific">Leersia perrieri</name>
    <dbReference type="NCBI Taxonomy" id="77586"/>
    <lineage>
        <taxon>Eukaryota</taxon>
        <taxon>Viridiplantae</taxon>
        <taxon>Streptophyta</taxon>
        <taxon>Embryophyta</taxon>
        <taxon>Tracheophyta</taxon>
        <taxon>Spermatophyta</taxon>
        <taxon>Magnoliopsida</taxon>
        <taxon>Liliopsida</taxon>
        <taxon>Poales</taxon>
        <taxon>Poaceae</taxon>
        <taxon>BOP clade</taxon>
        <taxon>Oryzoideae</taxon>
        <taxon>Oryzeae</taxon>
        <taxon>Oryzinae</taxon>
        <taxon>Leersia</taxon>
    </lineage>
</organism>
<dbReference type="EnsemblPlants" id="LPERR10G00190.1">
    <property type="protein sequence ID" value="LPERR10G00190.1"/>
    <property type="gene ID" value="LPERR10G00190"/>
</dbReference>
<protein>
    <submittedName>
        <fullName evidence="2">Uncharacterized protein</fullName>
    </submittedName>
</protein>
<dbReference type="AlphaFoldDB" id="A0A0D9XH78"/>
<keyword evidence="1" id="KW-1133">Transmembrane helix</keyword>
<proteinExistence type="predicted"/>
<reference evidence="3" key="2">
    <citation type="submission" date="2013-12" db="EMBL/GenBank/DDBJ databases">
        <authorList>
            <person name="Yu Y."/>
            <person name="Lee S."/>
            <person name="de Baynast K."/>
            <person name="Wissotski M."/>
            <person name="Liu L."/>
            <person name="Talag J."/>
            <person name="Goicoechea J."/>
            <person name="Angelova A."/>
            <person name="Jetty R."/>
            <person name="Kudrna D."/>
            <person name="Golser W."/>
            <person name="Rivera L."/>
            <person name="Zhang J."/>
            <person name="Wing R."/>
        </authorList>
    </citation>
    <scope>NUCLEOTIDE SEQUENCE</scope>
</reference>
<sequence>MENDRERYAVAVEKGDENCVCRLLPFGPVCPQFALDPFLLLPQLLIIAGKRKKREGPGWALATPAGRTDKFDKLNGTVAGVFSVFFFVVVVSTAVVEQITPTSLRIAAAATATIIIIIIKIIIVVETHA</sequence>
<dbReference type="HOGENOM" id="CLU_1951887_0_0_1"/>
<evidence type="ECO:0000313" key="3">
    <source>
        <dbReference type="Proteomes" id="UP000032180"/>
    </source>
</evidence>
<accession>A0A0D9XH78</accession>
<name>A0A0D9XH78_9ORYZ</name>
<keyword evidence="1" id="KW-0812">Transmembrane</keyword>
<keyword evidence="3" id="KW-1185">Reference proteome</keyword>
<reference evidence="2 3" key="1">
    <citation type="submission" date="2012-08" db="EMBL/GenBank/DDBJ databases">
        <title>Oryza genome evolution.</title>
        <authorList>
            <person name="Wing R.A."/>
        </authorList>
    </citation>
    <scope>NUCLEOTIDE SEQUENCE</scope>
</reference>
<evidence type="ECO:0000256" key="1">
    <source>
        <dbReference type="SAM" id="Phobius"/>
    </source>
</evidence>
<feature type="transmembrane region" description="Helical" evidence="1">
    <location>
        <begin position="77"/>
        <end position="96"/>
    </location>
</feature>
<reference evidence="2" key="3">
    <citation type="submission" date="2015-04" db="UniProtKB">
        <authorList>
            <consortium name="EnsemblPlants"/>
        </authorList>
    </citation>
    <scope>IDENTIFICATION</scope>
</reference>
<dbReference type="Proteomes" id="UP000032180">
    <property type="component" value="Chromosome 10"/>
</dbReference>
<keyword evidence="1" id="KW-0472">Membrane</keyword>
<feature type="transmembrane region" description="Helical" evidence="1">
    <location>
        <begin position="102"/>
        <end position="125"/>
    </location>
</feature>
<evidence type="ECO:0000313" key="2">
    <source>
        <dbReference type="EnsemblPlants" id="LPERR10G00190.1"/>
    </source>
</evidence>
<dbReference type="Gramene" id="LPERR10G00190.1">
    <property type="protein sequence ID" value="LPERR10G00190.1"/>
    <property type="gene ID" value="LPERR10G00190"/>
</dbReference>